<comment type="caution">
    <text evidence="1">The sequence shown here is derived from an EMBL/GenBank/DDBJ whole genome shotgun (WGS) entry which is preliminary data.</text>
</comment>
<gene>
    <name evidence="1" type="ORF">S12H4_19230</name>
</gene>
<feature type="non-terminal residue" evidence="1">
    <location>
        <position position="222"/>
    </location>
</feature>
<organism evidence="1">
    <name type="scientific">marine sediment metagenome</name>
    <dbReference type="NCBI Taxonomy" id="412755"/>
    <lineage>
        <taxon>unclassified sequences</taxon>
        <taxon>metagenomes</taxon>
        <taxon>ecological metagenomes</taxon>
    </lineage>
</organism>
<dbReference type="AlphaFoldDB" id="X1RNM0"/>
<reference evidence="1" key="1">
    <citation type="journal article" date="2014" name="Front. Microbiol.">
        <title>High frequency of phylogenetically diverse reductive dehalogenase-homologous genes in deep subseafloor sedimentary metagenomes.</title>
        <authorList>
            <person name="Kawai M."/>
            <person name="Futagami T."/>
            <person name="Toyoda A."/>
            <person name="Takaki Y."/>
            <person name="Nishi S."/>
            <person name="Hori S."/>
            <person name="Arai W."/>
            <person name="Tsubouchi T."/>
            <person name="Morono Y."/>
            <person name="Uchiyama I."/>
            <person name="Ito T."/>
            <person name="Fujiyama A."/>
            <person name="Inagaki F."/>
            <person name="Takami H."/>
        </authorList>
    </citation>
    <scope>NUCLEOTIDE SEQUENCE</scope>
    <source>
        <strain evidence="1">Expedition CK06-06</strain>
    </source>
</reference>
<evidence type="ECO:0000313" key="1">
    <source>
        <dbReference type="EMBL" id="GAI82352.1"/>
    </source>
</evidence>
<proteinExistence type="predicted"/>
<evidence type="ECO:0008006" key="2">
    <source>
        <dbReference type="Google" id="ProtNLM"/>
    </source>
</evidence>
<accession>X1RNM0</accession>
<name>X1RNM0_9ZZZZ</name>
<dbReference type="EMBL" id="BARW01009590">
    <property type="protein sequence ID" value="GAI82352.1"/>
    <property type="molecule type" value="Genomic_DNA"/>
</dbReference>
<protein>
    <recommendedName>
        <fullName evidence="2">RiboL-PSP-HEPN domain-containing protein</fullName>
    </recommendedName>
</protein>
<sequence>MARKRDFVAEIQRIKDGLPQGQHRYYLVTERSVSIASAGLYVLNKVKDKALKEELYRYFPTALVACIQAYYKLAVEDLINHGEPFSTNAKKLSLIETQLTVEDVLNMDKKVTPAQLIAHLLNFNSMSDIDKHMTNLIGEGYLKKLKKTKFAENPFERSSLLVTMEEYDKNVFQYLDGLFKLRHIYCHEISEKQKVTANMLVAMVVNVWSFFNASNYLMGQVE</sequence>